<feature type="transmembrane region" description="Helical" evidence="6">
    <location>
        <begin position="42"/>
        <end position="64"/>
    </location>
</feature>
<dbReference type="Proteomes" id="UP001320715">
    <property type="component" value="Unassembled WGS sequence"/>
</dbReference>
<sequence length="197" mass="21461">MAVETFLTLIAFAFVAGGTPGPNTMMLFSSGVNFGFRNTVPHMFGIGIGFLLLVLGVGFGLGALLTTFPALYLVLKILGGSYLVYIAWRIARTDTLPEAKAGARPMTFLEAAAFQWVNPKAWVMLVTAMGIYTDPDHYADTVMLIFLAFAIATVPCVMAWAGFGSVLRAWLADPVRLKWFNITMALLLVASLWPMLR</sequence>
<comment type="subcellular location">
    <subcellularLocation>
        <location evidence="1">Cell membrane</location>
        <topology evidence="1">Multi-pass membrane protein</topology>
    </subcellularLocation>
</comment>
<feature type="transmembrane region" description="Helical" evidence="6">
    <location>
        <begin position="71"/>
        <end position="91"/>
    </location>
</feature>
<evidence type="ECO:0000256" key="6">
    <source>
        <dbReference type="SAM" id="Phobius"/>
    </source>
</evidence>
<dbReference type="EMBL" id="JAAAML010000003">
    <property type="protein sequence ID" value="MCO6409828.1"/>
    <property type="molecule type" value="Genomic_DNA"/>
</dbReference>
<evidence type="ECO:0000256" key="1">
    <source>
        <dbReference type="ARBA" id="ARBA00004651"/>
    </source>
</evidence>
<keyword evidence="8" id="KW-1185">Reference proteome</keyword>
<protein>
    <submittedName>
        <fullName evidence="7">LysE family transporter</fullName>
    </submittedName>
</protein>
<accession>A0ABT1CUJ3</accession>
<evidence type="ECO:0000256" key="2">
    <source>
        <dbReference type="ARBA" id="ARBA00022475"/>
    </source>
</evidence>
<gene>
    <name evidence="7" type="ORF">GTW23_16720</name>
</gene>
<dbReference type="PANTHER" id="PTHR30086">
    <property type="entry name" value="ARGININE EXPORTER PROTEIN ARGO"/>
    <property type="match status" value="1"/>
</dbReference>
<feature type="transmembrane region" description="Helical" evidence="6">
    <location>
        <begin position="179"/>
        <end position="196"/>
    </location>
</feature>
<dbReference type="RefSeq" id="WP_152009409.1">
    <property type="nucleotide sequence ID" value="NZ_JAAAML010000003.1"/>
</dbReference>
<dbReference type="InterPro" id="IPR001123">
    <property type="entry name" value="LeuE-type"/>
</dbReference>
<dbReference type="PANTHER" id="PTHR30086:SF20">
    <property type="entry name" value="ARGININE EXPORTER PROTEIN ARGO-RELATED"/>
    <property type="match status" value="1"/>
</dbReference>
<evidence type="ECO:0000256" key="3">
    <source>
        <dbReference type="ARBA" id="ARBA00022692"/>
    </source>
</evidence>
<dbReference type="Pfam" id="PF01810">
    <property type="entry name" value="LysE"/>
    <property type="match status" value="1"/>
</dbReference>
<keyword evidence="2" id="KW-1003">Cell membrane</keyword>
<keyword evidence="5 6" id="KW-0472">Membrane</keyword>
<evidence type="ECO:0000256" key="5">
    <source>
        <dbReference type="ARBA" id="ARBA00023136"/>
    </source>
</evidence>
<evidence type="ECO:0000313" key="8">
    <source>
        <dbReference type="Proteomes" id="UP001320715"/>
    </source>
</evidence>
<name>A0ABT1CUJ3_9HYPH</name>
<proteinExistence type="predicted"/>
<organism evidence="7 8">
    <name type="scientific">Hoeflea alexandrii</name>
    <dbReference type="NCBI Taxonomy" id="288436"/>
    <lineage>
        <taxon>Bacteria</taxon>
        <taxon>Pseudomonadati</taxon>
        <taxon>Pseudomonadota</taxon>
        <taxon>Alphaproteobacteria</taxon>
        <taxon>Hyphomicrobiales</taxon>
        <taxon>Rhizobiaceae</taxon>
        <taxon>Hoeflea</taxon>
    </lineage>
</organism>
<comment type="caution">
    <text evidence="7">The sequence shown here is derived from an EMBL/GenBank/DDBJ whole genome shotgun (WGS) entry which is preliminary data.</text>
</comment>
<reference evidence="7 8" key="1">
    <citation type="submission" date="2020-01" db="EMBL/GenBank/DDBJ databases">
        <title>Genomes of bacteria type strains.</title>
        <authorList>
            <person name="Chen J."/>
            <person name="Zhu S."/>
            <person name="Yang J."/>
        </authorList>
    </citation>
    <scope>NUCLEOTIDE SEQUENCE [LARGE SCALE GENOMIC DNA]</scope>
    <source>
        <strain evidence="7 8">DSM 16655</strain>
    </source>
</reference>
<feature type="transmembrane region" description="Helical" evidence="6">
    <location>
        <begin position="144"/>
        <end position="167"/>
    </location>
</feature>
<evidence type="ECO:0000313" key="7">
    <source>
        <dbReference type="EMBL" id="MCO6409828.1"/>
    </source>
</evidence>
<evidence type="ECO:0000256" key="4">
    <source>
        <dbReference type="ARBA" id="ARBA00022989"/>
    </source>
</evidence>
<keyword evidence="3 6" id="KW-0812">Transmembrane</keyword>
<keyword evidence="4 6" id="KW-1133">Transmembrane helix</keyword>